<dbReference type="OrthoDB" id="8718740at2759"/>
<dbReference type="SMART" id="SM00409">
    <property type="entry name" value="IG"/>
    <property type="match status" value="1"/>
</dbReference>
<dbReference type="Gene3D" id="2.60.40.10">
    <property type="entry name" value="Immunoglobulins"/>
    <property type="match status" value="1"/>
</dbReference>
<dbReference type="AlphaFoldDB" id="A0A1X7UTW9"/>
<dbReference type="KEGG" id="aqu:100632540"/>
<evidence type="ECO:0000256" key="2">
    <source>
        <dbReference type="SAM" id="SignalP"/>
    </source>
</evidence>
<protein>
    <recommendedName>
        <fullName evidence="3">Immunoglobulin domain-containing protein</fullName>
    </recommendedName>
</protein>
<dbReference type="InterPro" id="IPR003599">
    <property type="entry name" value="Ig_sub"/>
</dbReference>
<dbReference type="SUPFAM" id="SSF48726">
    <property type="entry name" value="Immunoglobulin"/>
    <property type="match status" value="1"/>
</dbReference>
<dbReference type="Pfam" id="PF07679">
    <property type="entry name" value="I-set"/>
    <property type="match status" value="1"/>
</dbReference>
<dbReference type="InParanoid" id="A0A1X7UTW9"/>
<feature type="signal peptide" evidence="2">
    <location>
        <begin position="1"/>
        <end position="17"/>
    </location>
</feature>
<proteinExistence type="predicted"/>
<dbReference type="EnsemblMetazoa" id="Aqu2.1.31218_001">
    <property type="protein sequence ID" value="Aqu2.1.31218_001"/>
    <property type="gene ID" value="Aqu2.1.31218"/>
</dbReference>
<accession>A0A1X7UTW9</accession>
<evidence type="ECO:0000313" key="4">
    <source>
        <dbReference type="EnsemblMetazoa" id="Aqu2.1.31218_001"/>
    </source>
</evidence>
<sequence length="281" mass="29018">MFFWFTVVFCVIGLVAGQSFTANPANATVIEGDVLRLTCDAAFSGSQPFVTATNGVTASSVSVDDDLVVFETNVLSRQNNGSVLRCESPADSSQVGDLITLIVQYEPLITVTGANITVNEGDQFSLNVTIDANPSVTLGGISVAPNLPATTVFGVVNASTVSITIPNVARNDANNYTITANNSVGTDTATFQLTVLPNDATTSSSIPSNTETTTSSTVTVTAQTTGSVSPTVSTTATMISVVTVSSTPTPAPTGETQSNATNVLASFMAIIFLNFVVFLFI</sequence>
<gene>
    <name evidence="4" type="primary">100632540</name>
</gene>
<dbReference type="PANTHER" id="PTHR45889:SF8">
    <property type="entry name" value="IG-LIKE DOMAIN-CONTAINING PROTEIN"/>
    <property type="match status" value="1"/>
</dbReference>
<dbReference type="InterPro" id="IPR036179">
    <property type="entry name" value="Ig-like_dom_sf"/>
</dbReference>
<feature type="domain" description="Immunoglobulin" evidence="3">
    <location>
        <begin position="24"/>
        <end position="196"/>
    </location>
</feature>
<dbReference type="Proteomes" id="UP000007879">
    <property type="component" value="Unassembled WGS sequence"/>
</dbReference>
<reference evidence="4" key="2">
    <citation type="submission" date="2017-05" db="UniProtKB">
        <authorList>
            <consortium name="EnsemblMetazoa"/>
        </authorList>
    </citation>
    <scope>IDENTIFICATION</scope>
</reference>
<dbReference type="PANTHER" id="PTHR45889">
    <property type="entry name" value="IG-LIKE DOMAIN-CONTAINING PROTEIN"/>
    <property type="match status" value="1"/>
</dbReference>
<keyword evidence="1" id="KW-0472">Membrane</keyword>
<evidence type="ECO:0000256" key="1">
    <source>
        <dbReference type="SAM" id="Phobius"/>
    </source>
</evidence>
<keyword evidence="5" id="KW-1185">Reference proteome</keyword>
<reference evidence="5" key="1">
    <citation type="journal article" date="2010" name="Nature">
        <title>The Amphimedon queenslandica genome and the evolution of animal complexity.</title>
        <authorList>
            <person name="Srivastava M."/>
            <person name="Simakov O."/>
            <person name="Chapman J."/>
            <person name="Fahey B."/>
            <person name="Gauthier M.E."/>
            <person name="Mitros T."/>
            <person name="Richards G.S."/>
            <person name="Conaco C."/>
            <person name="Dacre M."/>
            <person name="Hellsten U."/>
            <person name="Larroux C."/>
            <person name="Putnam N.H."/>
            <person name="Stanke M."/>
            <person name="Adamska M."/>
            <person name="Darling A."/>
            <person name="Degnan S.M."/>
            <person name="Oakley T.H."/>
            <person name="Plachetzki D.C."/>
            <person name="Zhai Y."/>
            <person name="Adamski M."/>
            <person name="Calcino A."/>
            <person name="Cummins S.F."/>
            <person name="Goodstein D.M."/>
            <person name="Harris C."/>
            <person name="Jackson D.J."/>
            <person name="Leys S.P."/>
            <person name="Shu S."/>
            <person name="Woodcroft B.J."/>
            <person name="Vervoort M."/>
            <person name="Kosik K.S."/>
            <person name="Manning G."/>
            <person name="Degnan B.M."/>
            <person name="Rokhsar D.S."/>
        </authorList>
    </citation>
    <scope>NUCLEOTIDE SEQUENCE [LARGE SCALE GENOMIC DNA]</scope>
</reference>
<keyword evidence="2" id="KW-0732">Signal</keyword>
<evidence type="ECO:0000259" key="3">
    <source>
        <dbReference type="SMART" id="SM00409"/>
    </source>
</evidence>
<dbReference type="EnsemblMetazoa" id="XM_003386729.3">
    <property type="protein sequence ID" value="XP_003386777.2"/>
    <property type="gene ID" value="LOC100632540"/>
</dbReference>
<feature type="transmembrane region" description="Helical" evidence="1">
    <location>
        <begin position="263"/>
        <end position="280"/>
    </location>
</feature>
<name>A0A1X7UTW9_AMPQE</name>
<dbReference type="InterPro" id="IPR013098">
    <property type="entry name" value="Ig_I-set"/>
</dbReference>
<evidence type="ECO:0000313" key="5">
    <source>
        <dbReference type="Proteomes" id="UP000007879"/>
    </source>
</evidence>
<dbReference type="InterPro" id="IPR013783">
    <property type="entry name" value="Ig-like_fold"/>
</dbReference>
<keyword evidence="1" id="KW-1133">Transmembrane helix</keyword>
<organism evidence="4">
    <name type="scientific">Amphimedon queenslandica</name>
    <name type="common">Sponge</name>
    <dbReference type="NCBI Taxonomy" id="400682"/>
    <lineage>
        <taxon>Eukaryota</taxon>
        <taxon>Metazoa</taxon>
        <taxon>Porifera</taxon>
        <taxon>Demospongiae</taxon>
        <taxon>Heteroscleromorpha</taxon>
        <taxon>Haplosclerida</taxon>
        <taxon>Niphatidae</taxon>
        <taxon>Amphimedon</taxon>
    </lineage>
</organism>
<feature type="chain" id="PRO_5012078409" description="Immunoglobulin domain-containing protein" evidence="2">
    <location>
        <begin position="18"/>
        <end position="281"/>
    </location>
</feature>
<keyword evidence="1" id="KW-0812">Transmembrane</keyword>